<protein>
    <submittedName>
        <fullName evidence="1">Uncharacterized protein</fullName>
    </submittedName>
</protein>
<sequence>PSLESMIVLTSWENKDEMAVEMRSREQTNFMVLGNINLSQVTKKELLAYNYYCPLDSL</sequence>
<evidence type="ECO:0000313" key="1">
    <source>
        <dbReference type="EMBL" id="KKK81090.1"/>
    </source>
</evidence>
<reference evidence="1" key="1">
    <citation type="journal article" date="2015" name="Nature">
        <title>Complex archaea that bridge the gap between prokaryotes and eukaryotes.</title>
        <authorList>
            <person name="Spang A."/>
            <person name="Saw J.H."/>
            <person name="Jorgensen S.L."/>
            <person name="Zaremba-Niedzwiedzka K."/>
            <person name="Martijn J."/>
            <person name="Lind A.E."/>
            <person name="van Eijk R."/>
            <person name="Schleper C."/>
            <person name="Guy L."/>
            <person name="Ettema T.J."/>
        </authorList>
    </citation>
    <scope>NUCLEOTIDE SEQUENCE</scope>
</reference>
<proteinExistence type="predicted"/>
<dbReference type="AlphaFoldDB" id="A0A0F8Z506"/>
<gene>
    <name evidence="1" type="ORF">LCGC14_2816960</name>
</gene>
<feature type="non-terminal residue" evidence="1">
    <location>
        <position position="1"/>
    </location>
</feature>
<accession>A0A0F8Z506</accession>
<comment type="caution">
    <text evidence="1">The sequence shown here is derived from an EMBL/GenBank/DDBJ whole genome shotgun (WGS) entry which is preliminary data.</text>
</comment>
<name>A0A0F8Z506_9ZZZZ</name>
<dbReference type="EMBL" id="LAZR01053279">
    <property type="protein sequence ID" value="KKK81090.1"/>
    <property type="molecule type" value="Genomic_DNA"/>
</dbReference>
<organism evidence="1">
    <name type="scientific">marine sediment metagenome</name>
    <dbReference type="NCBI Taxonomy" id="412755"/>
    <lineage>
        <taxon>unclassified sequences</taxon>
        <taxon>metagenomes</taxon>
        <taxon>ecological metagenomes</taxon>
    </lineage>
</organism>